<evidence type="ECO:0000313" key="1">
    <source>
        <dbReference type="EMBL" id="KAG9492473.1"/>
    </source>
</evidence>
<organism evidence="1 2">
    <name type="scientific">Eleutherodactylus coqui</name>
    <name type="common">Puerto Rican coqui</name>
    <dbReference type="NCBI Taxonomy" id="57060"/>
    <lineage>
        <taxon>Eukaryota</taxon>
        <taxon>Metazoa</taxon>
        <taxon>Chordata</taxon>
        <taxon>Craniata</taxon>
        <taxon>Vertebrata</taxon>
        <taxon>Euteleostomi</taxon>
        <taxon>Amphibia</taxon>
        <taxon>Batrachia</taxon>
        <taxon>Anura</taxon>
        <taxon>Neobatrachia</taxon>
        <taxon>Hyloidea</taxon>
        <taxon>Eleutherodactylidae</taxon>
        <taxon>Eleutherodactylinae</taxon>
        <taxon>Eleutherodactylus</taxon>
        <taxon>Eleutherodactylus</taxon>
    </lineage>
</organism>
<accession>A0A8J6FQ68</accession>
<reference evidence="1" key="1">
    <citation type="thesis" date="2020" institute="ProQuest LLC" country="789 East Eisenhower Parkway, Ann Arbor, MI, USA">
        <title>Comparative Genomics and Chromosome Evolution.</title>
        <authorList>
            <person name="Mudd A.B."/>
        </authorList>
    </citation>
    <scope>NUCLEOTIDE SEQUENCE</scope>
    <source>
        <strain evidence="1">HN-11 Male</strain>
        <tissue evidence="1">Kidney and liver</tissue>
    </source>
</reference>
<dbReference type="EMBL" id="WNTK01000001">
    <property type="protein sequence ID" value="KAG9492473.1"/>
    <property type="molecule type" value="Genomic_DNA"/>
</dbReference>
<comment type="caution">
    <text evidence="1">The sequence shown here is derived from an EMBL/GenBank/DDBJ whole genome shotgun (WGS) entry which is preliminary data.</text>
</comment>
<evidence type="ECO:0000313" key="2">
    <source>
        <dbReference type="Proteomes" id="UP000770717"/>
    </source>
</evidence>
<gene>
    <name evidence="1" type="ORF">GDO78_000789</name>
</gene>
<sequence>MYSCSLTETSSKTARTATGSTAEIRLPYNKFCSRDTSLNAKASIWHIPYRERPMPKAFMRVPITDQQIIVPMLSKKGRVGRKYPPSSTIGGKR</sequence>
<name>A0A8J6FQ68_ELECQ</name>
<proteinExistence type="predicted"/>
<protein>
    <submittedName>
        <fullName evidence="1">Uncharacterized protein</fullName>
    </submittedName>
</protein>
<dbReference type="Proteomes" id="UP000770717">
    <property type="component" value="Unassembled WGS sequence"/>
</dbReference>
<dbReference type="AlphaFoldDB" id="A0A8J6FQ68"/>
<keyword evidence="2" id="KW-1185">Reference proteome</keyword>